<dbReference type="WBParaSite" id="ECPE_0000430401-mRNA-1">
    <property type="protein sequence ID" value="ECPE_0000430401-mRNA-1"/>
    <property type="gene ID" value="ECPE_0000430401"/>
</dbReference>
<evidence type="ECO:0000313" key="2">
    <source>
        <dbReference type="WBParaSite" id="ECPE_0000430401-mRNA-1"/>
    </source>
</evidence>
<sequence length="300" mass="34813">LKLEVMRENEIFETYLRETLPHLCKLLEAEQASATGRFTKRVRPASRIHISGHRETLTMRQKCEILESEVNRINQQIIKMKREFEEPIKNYKATAEALEKRKREIPELVASFKRNVVQGGYDARLGAVASETLLRYHEICMTHKETQINRFLVESCLMRIRTRQMRWIIRQREIWRAAFTPLELERMRLLHASSYRECDELKAEVVHQKWYLSRLLGKVHDYKDRNEGPMARSLRGWRRAGVPGGFRGRRGAGGNTVGPGLESGFLANSQWFTNPAIALDVILSSPQFGAKTPPPREDSE</sequence>
<evidence type="ECO:0000256" key="1">
    <source>
        <dbReference type="SAM" id="Coils"/>
    </source>
</evidence>
<protein>
    <submittedName>
        <fullName evidence="2">Coiled-coil domain containing 113</fullName>
    </submittedName>
</protein>
<reference evidence="2" key="1">
    <citation type="submission" date="2016-06" db="UniProtKB">
        <authorList>
            <consortium name="WormBaseParasite"/>
        </authorList>
    </citation>
    <scope>IDENTIFICATION</scope>
</reference>
<proteinExistence type="predicted"/>
<organism evidence="2">
    <name type="scientific">Echinostoma caproni</name>
    <dbReference type="NCBI Taxonomy" id="27848"/>
    <lineage>
        <taxon>Eukaryota</taxon>
        <taxon>Metazoa</taxon>
        <taxon>Spiralia</taxon>
        <taxon>Lophotrochozoa</taxon>
        <taxon>Platyhelminthes</taxon>
        <taxon>Trematoda</taxon>
        <taxon>Digenea</taxon>
        <taxon>Plagiorchiida</taxon>
        <taxon>Echinostomata</taxon>
        <taxon>Echinostomatoidea</taxon>
        <taxon>Echinostomatidae</taxon>
        <taxon>Echinostoma</taxon>
    </lineage>
</organism>
<dbReference type="AlphaFoldDB" id="A0A183ABG0"/>
<feature type="coiled-coil region" evidence="1">
    <location>
        <begin position="63"/>
        <end position="101"/>
    </location>
</feature>
<accession>A0A183ABG0</accession>
<name>A0A183ABG0_9TREM</name>
<keyword evidence="1" id="KW-0175">Coiled coil</keyword>